<dbReference type="EMBL" id="CP016268">
    <property type="protein sequence ID" value="ANO51162.1"/>
    <property type="molecule type" value="Genomic_DNA"/>
</dbReference>
<dbReference type="Proteomes" id="UP000092695">
    <property type="component" value="Chromosome"/>
</dbReference>
<dbReference type="Gene3D" id="1.20.1250.20">
    <property type="entry name" value="MFS general substrate transporter like domains"/>
    <property type="match status" value="1"/>
</dbReference>
<evidence type="ECO:0000313" key="6">
    <source>
        <dbReference type="EMBL" id="ANO51162.1"/>
    </source>
</evidence>
<feature type="transmembrane region" description="Helical" evidence="4">
    <location>
        <begin position="101"/>
        <end position="125"/>
    </location>
</feature>
<gene>
    <name evidence="6" type="ORF">BA177_08045</name>
</gene>
<dbReference type="GO" id="GO:0022857">
    <property type="term" value="F:transmembrane transporter activity"/>
    <property type="evidence" value="ECO:0007669"/>
    <property type="project" value="InterPro"/>
</dbReference>
<feature type="transmembrane region" description="Helical" evidence="4">
    <location>
        <begin position="347"/>
        <end position="366"/>
    </location>
</feature>
<dbReference type="InterPro" id="IPR036259">
    <property type="entry name" value="MFS_trans_sf"/>
</dbReference>
<feature type="domain" description="Major facilitator superfamily (MFS) profile" evidence="5">
    <location>
        <begin position="12"/>
        <end position="402"/>
    </location>
</feature>
<feature type="transmembrane region" description="Helical" evidence="4">
    <location>
        <begin position="289"/>
        <end position="307"/>
    </location>
</feature>
<protein>
    <recommendedName>
        <fullName evidence="5">Major facilitator superfamily (MFS) profile domain-containing protein</fullName>
    </recommendedName>
</protein>
<feature type="transmembrane region" description="Helical" evidence="4">
    <location>
        <begin position="378"/>
        <end position="397"/>
    </location>
</feature>
<evidence type="ECO:0000256" key="1">
    <source>
        <dbReference type="ARBA" id="ARBA00022692"/>
    </source>
</evidence>
<organism evidence="6 7">
    <name type="scientific">Woeseia oceani</name>
    <dbReference type="NCBI Taxonomy" id="1548547"/>
    <lineage>
        <taxon>Bacteria</taxon>
        <taxon>Pseudomonadati</taxon>
        <taxon>Pseudomonadota</taxon>
        <taxon>Gammaproteobacteria</taxon>
        <taxon>Woeseiales</taxon>
        <taxon>Woeseiaceae</taxon>
        <taxon>Woeseia</taxon>
    </lineage>
</organism>
<dbReference type="SUPFAM" id="SSF103473">
    <property type="entry name" value="MFS general substrate transporter"/>
    <property type="match status" value="1"/>
</dbReference>
<feature type="transmembrane region" description="Helical" evidence="4">
    <location>
        <begin position="12"/>
        <end position="35"/>
    </location>
</feature>
<dbReference type="PROSITE" id="PS50850">
    <property type="entry name" value="MFS"/>
    <property type="match status" value="1"/>
</dbReference>
<dbReference type="OrthoDB" id="1404228at2"/>
<feature type="transmembrane region" description="Helical" evidence="4">
    <location>
        <begin position="137"/>
        <end position="163"/>
    </location>
</feature>
<evidence type="ECO:0000313" key="7">
    <source>
        <dbReference type="Proteomes" id="UP000092695"/>
    </source>
</evidence>
<accession>A0A193LF80</accession>
<keyword evidence="7" id="KW-1185">Reference proteome</keyword>
<sequence>MNPSNLQGEWRWLGSGFLLMWFSGFGQTYYIAIFAGQLKSTIHLTDGGFGSLYSVATLGSAALLAWAGKFADDISVRWLGAAVLGGLAVTSIGMANVNSPLILGLVFFGLRFFGQGMCTHVAMTAMGRWFNQKRGQAVSIAGLGLPFSEGLLPLFAVGMISLVGWRNTWLVSAALLVAVGIPVLITLLKHERHPTRGPLAKEHDSRVPDRHHWTRTEVLRNPTFYLLMPITLAVPFILTGIFINQVPVAEIKGWDLSLFAASFPLLAIAHVVAALATGKLVDRFSARHLLAVSLTPLALGAAILVYATDPLALPVLMMVLGINLGMSSTTHGALWAELYGIDNLGSIRSIITAVTVFATAVAPGLIGMLMDHGVALEFQLQVMALYCITASLLAYGLRPALDRIAAS</sequence>
<dbReference type="KEGG" id="woc:BA177_08045"/>
<feature type="transmembrane region" description="Helical" evidence="4">
    <location>
        <begin position="47"/>
        <end position="66"/>
    </location>
</feature>
<keyword evidence="2 4" id="KW-1133">Transmembrane helix</keyword>
<dbReference type="AlphaFoldDB" id="A0A193LF80"/>
<dbReference type="RefSeq" id="WP_068615216.1">
    <property type="nucleotide sequence ID" value="NZ_CP016268.1"/>
</dbReference>
<proteinExistence type="predicted"/>
<reference evidence="6 7" key="1">
    <citation type="submission" date="2016-06" db="EMBL/GenBank/DDBJ databases">
        <title>Complete genome sequence of a deep-branching marine Gamma Proteobacterium Woeseia oceani type strain XK5.</title>
        <authorList>
            <person name="Mu D."/>
            <person name="Du Z."/>
        </authorList>
    </citation>
    <scope>NUCLEOTIDE SEQUENCE [LARGE SCALE GENOMIC DNA]</scope>
    <source>
        <strain evidence="6 7">XK5</strain>
    </source>
</reference>
<evidence type="ECO:0000256" key="2">
    <source>
        <dbReference type="ARBA" id="ARBA00022989"/>
    </source>
</evidence>
<dbReference type="STRING" id="1548547.BA177_08045"/>
<evidence type="ECO:0000256" key="3">
    <source>
        <dbReference type="ARBA" id="ARBA00023136"/>
    </source>
</evidence>
<feature type="transmembrane region" description="Helical" evidence="4">
    <location>
        <begin position="256"/>
        <end position="277"/>
    </location>
</feature>
<feature type="transmembrane region" description="Helical" evidence="4">
    <location>
        <begin position="78"/>
        <end position="95"/>
    </location>
</feature>
<dbReference type="InterPro" id="IPR020846">
    <property type="entry name" value="MFS_dom"/>
</dbReference>
<dbReference type="PANTHER" id="PTHR11360:SF308">
    <property type="entry name" value="BLL3089 PROTEIN"/>
    <property type="match status" value="1"/>
</dbReference>
<evidence type="ECO:0000256" key="4">
    <source>
        <dbReference type="SAM" id="Phobius"/>
    </source>
</evidence>
<feature type="transmembrane region" description="Helical" evidence="4">
    <location>
        <begin position="313"/>
        <end position="335"/>
    </location>
</feature>
<keyword evidence="1 4" id="KW-0812">Transmembrane</keyword>
<dbReference type="InterPro" id="IPR011701">
    <property type="entry name" value="MFS"/>
</dbReference>
<name>A0A193LF80_9GAMM</name>
<feature type="transmembrane region" description="Helical" evidence="4">
    <location>
        <begin position="169"/>
        <end position="188"/>
    </location>
</feature>
<dbReference type="Pfam" id="PF07690">
    <property type="entry name" value="MFS_1"/>
    <property type="match status" value="1"/>
</dbReference>
<dbReference type="PANTHER" id="PTHR11360">
    <property type="entry name" value="MONOCARBOXYLATE TRANSPORTER"/>
    <property type="match status" value="1"/>
</dbReference>
<keyword evidence="3 4" id="KW-0472">Membrane</keyword>
<dbReference type="InterPro" id="IPR050327">
    <property type="entry name" value="Proton-linked_MCT"/>
</dbReference>
<evidence type="ECO:0000259" key="5">
    <source>
        <dbReference type="PROSITE" id="PS50850"/>
    </source>
</evidence>
<feature type="transmembrane region" description="Helical" evidence="4">
    <location>
        <begin position="224"/>
        <end position="244"/>
    </location>
</feature>